<dbReference type="EMBL" id="KF125158">
    <property type="protein sequence ID" value="AIA92481.1"/>
    <property type="molecule type" value="Genomic_DNA"/>
</dbReference>
<organism evidence="2">
    <name type="scientific">uncultured Lactobacillus sp</name>
    <dbReference type="NCBI Taxonomy" id="153152"/>
    <lineage>
        <taxon>Bacteria</taxon>
        <taxon>Bacillati</taxon>
        <taxon>Bacillota</taxon>
        <taxon>Bacilli</taxon>
        <taxon>Lactobacillales</taxon>
        <taxon>Lactobacillaceae</taxon>
        <taxon>Lactobacillus</taxon>
        <taxon>environmental samples</taxon>
    </lineage>
</organism>
<accession>A0A060CI82</accession>
<evidence type="ECO:0000256" key="1">
    <source>
        <dbReference type="SAM" id="MobiDB-lite"/>
    </source>
</evidence>
<proteinExistence type="predicted"/>
<protein>
    <submittedName>
        <fullName evidence="2">CAZy families GH65 protein</fullName>
    </submittedName>
</protein>
<reference evidence="2" key="1">
    <citation type="journal article" date="2013" name="Environ. Microbiol.">
        <title>Seasonally variable intestinal metagenomes of the red palm weevil (Rhynchophorus ferrugineus).</title>
        <authorList>
            <person name="Jia S."/>
            <person name="Zhang X."/>
            <person name="Zhang G."/>
            <person name="Yin A."/>
            <person name="Zhang S."/>
            <person name="Li F."/>
            <person name="Wang L."/>
            <person name="Zhao D."/>
            <person name="Yun Q."/>
            <person name="Tala"/>
            <person name="Wang J."/>
            <person name="Sun G."/>
            <person name="Baabdullah M."/>
            <person name="Yu X."/>
            <person name="Hu S."/>
            <person name="Al-Mssallem I.S."/>
            <person name="Yu J."/>
        </authorList>
    </citation>
    <scope>NUCLEOTIDE SEQUENCE</scope>
</reference>
<sequence>MRTFLKDLAVTEDERRLFQAIADNMYLPEDADEGDPYPETTPSWTR</sequence>
<evidence type="ECO:0000313" key="2">
    <source>
        <dbReference type="EMBL" id="AIA92481.1"/>
    </source>
</evidence>
<feature type="region of interest" description="Disordered" evidence="1">
    <location>
        <begin position="27"/>
        <end position="46"/>
    </location>
</feature>
<feature type="non-terminal residue" evidence="2">
    <location>
        <position position="46"/>
    </location>
</feature>
<name>A0A060CI82_9LACO</name>
<dbReference type="AlphaFoldDB" id="A0A060CI82"/>